<dbReference type="InterPro" id="IPR002161">
    <property type="entry name" value="PdxT/SNO"/>
</dbReference>
<comment type="caution">
    <text evidence="2">The sequence shown here is derived from an EMBL/GenBank/DDBJ whole genome shotgun (WGS) entry which is preliminary data.</text>
</comment>
<gene>
    <name evidence="2" type="ORF">Acr_28g0011740</name>
</gene>
<dbReference type="GO" id="GO:1903600">
    <property type="term" value="C:glutaminase complex"/>
    <property type="evidence" value="ECO:0007669"/>
    <property type="project" value="TreeGrafter"/>
</dbReference>
<dbReference type="Gene3D" id="3.40.50.880">
    <property type="match status" value="1"/>
</dbReference>
<evidence type="ECO:0000313" key="2">
    <source>
        <dbReference type="EMBL" id="GFZ20469.1"/>
    </source>
</evidence>
<proteinExistence type="predicted"/>
<name>A0A7J0HBP8_9ERIC</name>
<keyword evidence="3" id="KW-1185">Reference proteome</keyword>
<sequence>MMEMTGNASDFLKLGIFGYQGIMIRHSTIKSAFMFQESTASGERVIVAVKQGNLLGTAFHPELTADTRWHSYFLKMVDEIGGATSSSICAVGEELSFQPKIDLPIFQY</sequence>
<reference evidence="2 3" key="1">
    <citation type="submission" date="2019-07" db="EMBL/GenBank/DDBJ databases">
        <title>De Novo Assembly of kiwifruit Actinidia rufa.</title>
        <authorList>
            <person name="Sugita-Konishi S."/>
            <person name="Sato K."/>
            <person name="Mori E."/>
            <person name="Abe Y."/>
            <person name="Kisaki G."/>
            <person name="Hamano K."/>
            <person name="Suezawa K."/>
            <person name="Otani M."/>
            <person name="Fukuda T."/>
            <person name="Manabe T."/>
            <person name="Gomi K."/>
            <person name="Tabuchi M."/>
            <person name="Akimitsu K."/>
            <person name="Kataoka I."/>
        </authorList>
    </citation>
    <scope>NUCLEOTIDE SEQUENCE [LARGE SCALE GENOMIC DNA]</scope>
    <source>
        <strain evidence="3">cv. Fuchu</strain>
    </source>
</reference>
<accession>A0A7J0HBP8</accession>
<dbReference type="Proteomes" id="UP000585474">
    <property type="component" value="Unassembled WGS sequence"/>
</dbReference>
<dbReference type="EMBL" id="BJWL01000028">
    <property type="protein sequence ID" value="GFZ20469.1"/>
    <property type="molecule type" value="Genomic_DNA"/>
</dbReference>
<organism evidence="2 3">
    <name type="scientific">Actinidia rufa</name>
    <dbReference type="NCBI Taxonomy" id="165716"/>
    <lineage>
        <taxon>Eukaryota</taxon>
        <taxon>Viridiplantae</taxon>
        <taxon>Streptophyta</taxon>
        <taxon>Embryophyta</taxon>
        <taxon>Tracheophyta</taxon>
        <taxon>Spermatophyta</taxon>
        <taxon>Magnoliopsida</taxon>
        <taxon>eudicotyledons</taxon>
        <taxon>Gunneridae</taxon>
        <taxon>Pentapetalae</taxon>
        <taxon>asterids</taxon>
        <taxon>Ericales</taxon>
        <taxon>Actinidiaceae</taxon>
        <taxon>Actinidia</taxon>
    </lineage>
</organism>
<dbReference type="GO" id="GO:0008614">
    <property type="term" value="P:pyridoxine metabolic process"/>
    <property type="evidence" value="ECO:0007669"/>
    <property type="project" value="TreeGrafter"/>
</dbReference>
<dbReference type="SUPFAM" id="SSF52317">
    <property type="entry name" value="Class I glutamine amidotransferase-like"/>
    <property type="match status" value="1"/>
</dbReference>
<dbReference type="GO" id="GO:0004359">
    <property type="term" value="F:glutaminase activity"/>
    <property type="evidence" value="ECO:0007669"/>
    <property type="project" value="InterPro"/>
</dbReference>
<dbReference type="Pfam" id="PF01174">
    <property type="entry name" value="SNO"/>
    <property type="match status" value="1"/>
</dbReference>
<protein>
    <submittedName>
        <fullName evidence="2">Pyridoxine biosynthesis 2</fullName>
    </submittedName>
</protein>
<dbReference type="OrthoDB" id="2039at2759"/>
<dbReference type="GO" id="GO:0042823">
    <property type="term" value="P:pyridoxal phosphate biosynthetic process"/>
    <property type="evidence" value="ECO:0007669"/>
    <property type="project" value="InterPro"/>
</dbReference>
<dbReference type="AlphaFoldDB" id="A0A7J0HBP8"/>
<dbReference type="PROSITE" id="PS51130">
    <property type="entry name" value="PDXT_SNO_2"/>
    <property type="match status" value="1"/>
</dbReference>
<keyword evidence="1" id="KW-0315">Glutamine amidotransferase</keyword>
<dbReference type="InterPro" id="IPR029062">
    <property type="entry name" value="Class_I_gatase-like"/>
</dbReference>
<dbReference type="PANTHER" id="PTHR31559">
    <property type="entry name" value="PYRIDOXAL 5'-PHOSPHATE SYNTHASE SUBUNIT SNO"/>
    <property type="match status" value="1"/>
</dbReference>
<dbReference type="PANTHER" id="PTHR31559:SF0">
    <property type="entry name" value="PYRIDOXAL 5'-PHOSPHATE SYNTHASE SUBUNIT SNO1-RELATED"/>
    <property type="match status" value="1"/>
</dbReference>
<dbReference type="GO" id="GO:0005829">
    <property type="term" value="C:cytosol"/>
    <property type="evidence" value="ECO:0007669"/>
    <property type="project" value="TreeGrafter"/>
</dbReference>
<evidence type="ECO:0000256" key="1">
    <source>
        <dbReference type="ARBA" id="ARBA00022962"/>
    </source>
</evidence>
<evidence type="ECO:0000313" key="3">
    <source>
        <dbReference type="Proteomes" id="UP000585474"/>
    </source>
</evidence>